<sequence length="135" mass="15952">MFTICFYQDTRHKKPLSWIRERLGIGYLSDRNDGMTELRINGYEQTRRIIEMLLPYIRFKKIQAKMIYRVATVLVSKKLKELGEEDRYMIAQSIEAIRQHNYQSGQKKNTNKLYEILGLTPYRLDSKESDPLSGG</sequence>
<protein>
    <recommendedName>
        <fullName evidence="2">Homing endonuclease LAGLIDADG domain-containing protein</fullName>
    </recommendedName>
</protein>
<dbReference type="Gene3D" id="3.10.28.10">
    <property type="entry name" value="Homing endonucleases"/>
    <property type="match status" value="1"/>
</dbReference>
<dbReference type="EMBL" id="MWBO01000044">
    <property type="protein sequence ID" value="OQA52141.1"/>
    <property type="molecule type" value="Genomic_DNA"/>
</dbReference>
<proteinExistence type="predicted"/>
<accession>A0A1V5SD62</accession>
<dbReference type="InterPro" id="IPR027434">
    <property type="entry name" value="Homing_endonucl"/>
</dbReference>
<reference evidence="1" key="1">
    <citation type="submission" date="2017-02" db="EMBL/GenBank/DDBJ databases">
        <title>Delving into the versatile metabolic prowess of the omnipresent phylum Bacteroidetes.</title>
        <authorList>
            <person name="Nobu M.K."/>
            <person name="Mei R."/>
            <person name="Narihiro T."/>
            <person name="Kuroda K."/>
            <person name="Liu W.-T."/>
        </authorList>
    </citation>
    <scope>NUCLEOTIDE SEQUENCE</scope>
    <source>
        <strain evidence="1">ADurb.Bin280</strain>
    </source>
</reference>
<organism evidence="1">
    <name type="scientific">candidate division WS2 bacterium ADurb.Bin280</name>
    <dbReference type="NCBI Taxonomy" id="1852829"/>
    <lineage>
        <taxon>Bacteria</taxon>
        <taxon>candidate division WS2</taxon>
    </lineage>
</organism>
<evidence type="ECO:0000313" key="1">
    <source>
        <dbReference type="EMBL" id="OQA52141.1"/>
    </source>
</evidence>
<dbReference type="SUPFAM" id="SSF55608">
    <property type="entry name" value="Homing endonucleases"/>
    <property type="match status" value="1"/>
</dbReference>
<dbReference type="AlphaFoldDB" id="A0A1V5SD62"/>
<gene>
    <name evidence="1" type="ORF">BWY43_00628</name>
</gene>
<name>A0A1V5SD62_9BACT</name>
<dbReference type="Proteomes" id="UP000485367">
    <property type="component" value="Unassembled WGS sequence"/>
</dbReference>
<comment type="caution">
    <text evidence="1">The sequence shown here is derived from an EMBL/GenBank/DDBJ whole genome shotgun (WGS) entry which is preliminary data.</text>
</comment>
<evidence type="ECO:0008006" key="2">
    <source>
        <dbReference type="Google" id="ProtNLM"/>
    </source>
</evidence>